<keyword evidence="1" id="KW-0436">Ligase</keyword>
<evidence type="ECO:0000313" key="2">
    <source>
        <dbReference type="Proteomes" id="UP001151760"/>
    </source>
</evidence>
<dbReference type="Gene3D" id="3.30.930.10">
    <property type="entry name" value="Bira Bifunctional Protein, Domain 2"/>
    <property type="match status" value="1"/>
</dbReference>
<dbReference type="PANTHER" id="PTHR11476:SF7">
    <property type="entry name" value="HISTIDINE--TRNA LIGASE"/>
    <property type="match status" value="1"/>
</dbReference>
<dbReference type="InterPro" id="IPR045864">
    <property type="entry name" value="aa-tRNA-synth_II/BPL/LPL"/>
</dbReference>
<dbReference type="PANTHER" id="PTHR11476">
    <property type="entry name" value="HISTIDYL-TRNA SYNTHETASE"/>
    <property type="match status" value="1"/>
</dbReference>
<organism evidence="1 2">
    <name type="scientific">Tanacetum coccineum</name>
    <dbReference type="NCBI Taxonomy" id="301880"/>
    <lineage>
        <taxon>Eukaryota</taxon>
        <taxon>Viridiplantae</taxon>
        <taxon>Streptophyta</taxon>
        <taxon>Embryophyta</taxon>
        <taxon>Tracheophyta</taxon>
        <taxon>Spermatophyta</taxon>
        <taxon>Magnoliopsida</taxon>
        <taxon>eudicotyledons</taxon>
        <taxon>Gunneridae</taxon>
        <taxon>Pentapetalae</taxon>
        <taxon>asterids</taxon>
        <taxon>campanulids</taxon>
        <taxon>Asterales</taxon>
        <taxon>Asteraceae</taxon>
        <taxon>Asteroideae</taxon>
        <taxon>Anthemideae</taxon>
        <taxon>Anthemidinae</taxon>
        <taxon>Tanacetum</taxon>
    </lineage>
</organism>
<keyword evidence="2" id="KW-1185">Reference proteome</keyword>
<dbReference type="GO" id="GO:0016874">
    <property type="term" value="F:ligase activity"/>
    <property type="evidence" value="ECO:0007669"/>
    <property type="project" value="UniProtKB-KW"/>
</dbReference>
<name>A0ABQ5A8W4_9ASTR</name>
<sequence length="94" mass="10384">MESTKSPIFKEPADAIELFCNISLLMQLYMYIWVRPNELLAVFKGATQVGSIVAGGCYDNLIGMFGIKRVAGIGVGLGIKRVFTIIEQNQKDNK</sequence>
<protein>
    <submittedName>
        <fullName evidence="1">Histidine--tRNA ligase, cytoplasmic</fullName>
    </submittedName>
</protein>
<evidence type="ECO:0000313" key="1">
    <source>
        <dbReference type="EMBL" id="GJS98473.1"/>
    </source>
</evidence>
<reference evidence="1" key="2">
    <citation type="submission" date="2022-01" db="EMBL/GenBank/DDBJ databases">
        <authorList>
            <person name="Yamashiro T."/>
            <person name="Shiraishi A."/>
            <person name="Satake H."/>
            <person name="Nakayama K."/>
        </authorList>
    </citation>
    <scope>NUCLEOTIDE SEQUENCE</scope>
</reference>
<reference evidence="1" key="1">
    <citation type="journal article" date="2022" name="Int. J. Mol. Sci.">
        <title>Draft Genome of Tanacetum Coccineum: Genomic Comparison of Closely Related Tanacetum-Family Plants.</title>
        <authorList>
            <person name="Yamashiro T."/>
            <person name="Shiraishi A."/>
            <person name="Nakayama K."/>
            <person name="Satake H."/>
        </authorList>
    </citation>
    <scope>NUCLEOTIDE SEQUENCE</scope>
</reference>
<proteinExistence type="predicted"/>
<dbReference type="Proteomes" id="UP001151760">
    <property type="component" value="Unassembled WGS sequence"/>
</dbReference>
<dbReference type="EMBL" id="BQNB010012046">
    <property type="protein sequence ID" value="GJS98473.1"/>
    <property type="molecule type" value="Genomic_DNA"/>
</dbReference>
<gene>
    <name evidence="1" type="ORF">Tco_0819643</name>
</gene>
<accession>A0ABQ5A8W4</accession>
<dbReference type="SUPFAM" id="SSF55681">
    <property type="entry name" value="Class II aaRS and biotin synthetases"/>
    <property type="match status" value="1"/>
</dbReference>
<comment type="caution">
    <text evidence="1">The sequence shown here is derived from an EMBL/GenBank/DDBJ whole genome shotgun (WGS) entry which is preliminary data.</text>
</comment>